<keyword evidence="2" id="KW-0472">Membrane</keyword>
<keyword evidence="2" id="KW-1133">Transmembrane helix</keyword>
<name>A0A822YRH5_NELNU</name>
<keyword evidence="2" id="KW-0812">Transmembrane</keyword>
<dbReference type="Proteomes" id="UP000607653">
    <property type="component" value="Unassembled WGS sequence"/>
</dbReference>
<dbReference type="AlphaFoldDB" id="A0A822YRH5"/>
<keyword evidence="4" id="KW-1185">Reference proteome</keyword>
<evidence type="ECO:0000313" key="4">
    <source>
        <dbReference type="Proteomes" id="UP000607653"/>
    </source>
</evidence>
<comment type="caution">
    <text evidence="3">The sequence shown here is derived from an EMBL/GenBank/DDBJ whole genome shotgun (WGS) entry which is preliminary data.</text>
</comment>
<accession>A0A822YRH5</accession>
<gene>
    <name evidence="3" type="ORF">HUJ06_010649</name>
</gene>
<reference evidence="3 4" key="1">
    <citation type="journal article" date="2020" name="Mol. Biol. Evol.">
        <title>Distinct Expression and Methylation Patterns for Genes with Different Fates following a Single Whole-Genome Duplication in Flowering Plants.</title>
        <authorList>
            <person name="Shi T."/>
            <person name="Rahmani R.S."/>
            <person name="Gugger P.F."/>
            <person name="Wang M."/>
            <person name="Li H."/>
            <person name="Zhang Y."/>
            <person name="Li Z."/>
            <person name="Wang Q."/>
            <person name="Van de Peer Y."/>
            <person name="Marchal K."/>
            <person name="Chen J."/>
        </authorList>
    </citation>
    <scope>NUCLEOTIDE SEQUENCE [LARGE SCALE GENOMIC DNA]</scope>
    <source>
        <tissue evidence="3">Leaf</tissue>
    </source>
</reference>
<evidence type="ECO:0000313" key="3">
    <source>
        <dbReference type="EMBL" id="DAD31798.1"/>
    </source>
</evidence>
<feature type="transmembrane region" description="Helical" evidence="2">
    <location>
        <begin position="12"/>
        <end position="30"/>
    </location>
</feature>
<dbReference type="PANTHER" id="PTHR47119">
    <property type="entry name" value="PLANT VIRAL-RESPONSE FAMILY PROTEIN"/>
    <property type="match status" value="1"/>
</dbReference>
<protein>
    <submittedName>
        <fullName evidence="3">Uncharacterized protein</fullName>
    </submittedName>
</protein>
<sequence>MGSFKGHILPGTLFLLVGIWHIWSSMVRYVKNPKGFKVRVWNPVPRFDGRLKYTELYVVEIGAFIDMCIKLLYSTHLKFFINGVLRETEAEVKIQLHTAANQRHPLLTPAVAMSPLRTKTERQWGERDERLRMERETRERQKQR</sequence>
<dbReference type="PANTHER" id="PTHR47119:SF1">
    <property type="entry name" value="PLANT VIRAL-RESPONSE FAMILY PROTEIN"/>
    <property type="match status" value="1"/>
</dbReference>
<organism evidence="3 4">
    <name type="scientific">Nelumbo nucifera</name>
    <name type="common">Sacred lotus</name>
    <dbReference type="NCBI Taxonomy" id="4432"/>
    <lineage>
        <taxon>Eukaryota</taxon>
        <taxon>Viridiplantae</taxon>
        <taxon>Streptophyta</taxon>
        <taxon>Embryophyta</taxon>
        <taxon>Tracheophyta</taxon>
        <taxon>Spermatophyta</taxon>
        <taxon>Magnoliopsida</taxon>
        <taxon>Proteales</taxon>
        <taxon>Nelumbonaceae</taxon>
        <taxon>Nelumbo</taxon>
    </lineage>
</organism>
<evidence type="ECO:0000256" key="1">
    <source>
        <dbReference type="SAM" id="MobiDB-lite"/>
    </source>
</evidence>
<feature type="region of interest" description="Disordered" evidence="1">
    <location>
        <begin position="118"/>
        <end position="144"/>
    </location>
</feature>
<proteinExistence type="predicted"/>
<dbReference type="EMBL" id="DUZY01000003">
    <property type="protein sequence ID" value="DAD31798.1"/>
    <property type="molecule type" value="Genomic_DNA"/>
</dbReference>
<evidence type="ECO:0000256" key="2">
    <source>
        <dbReference type="SAM" id="Phobius"/>
    </source>
</evidence>